<evidence type="ECO:0000313" key="7">
    <source>
        <dbReference type="Proteomes" id="UP000199473"/>
    </source>
</evidence>
<dbReference type="GO" id="GO:0043565">
    <property type="term" value="F:sequence-specific DNA binding"/>
    <property type="evidence" value="ECO:0007669"/>
    <property type="project" value="TreeGrafter"/>
</dbReference>
<keyword evidence="3" id="KW-0238">DNA-binding</keyword>
<evidence type="ECO:0000256" key="3">
    <source>
        <dbReference type="ARBA" id="ARBA00023125"/>
    </source>
</evidence>
<dbReference type="STRING" id="1123062.SAMN02745775_102297"/>
<sequence length="309" mass="33033">MDWHAARLDWNHLRAFLATAEAGSLSAAARQLGLTQPTLGRQVTALEGELGVVLFERAGRGLVLTPTGRDLLDHVRPMADAAARLALVATGRSQAIEGAIRITATEACAAHMLPPLVTRLRAAHPGITVEMLATNRTADLLRREADIAIRNFASRDGDLIVRKVGEDRGRPYATPAVIERLGRPASLADLAAADFVGFGDPDDFIDGLRGFGINLSRRQIPVVVDSYLVHWALVRQGAGIGFITEAVGDAEPAVRRVLPDAAPIVFPVWLATHRELHTSRRIRVVFDLLAEELGAMLGTAPGAGALSSP</sequence>
<gene>
    <name evidence="6" type="ORF">SAMN02745775_102297</name>
</gene>
<evidence type="ECO:0000256" key="4">
    <source>
        <dbReference type="ARBA" id="ARBA00023163"/>
    </source>
</evidence>
<dbReference type="InterPro" id="IPR036388">
    <property type="entry name" value="WH-like_DNA-bd_sf"/>
</dbReference>
<organism evidence="6 7">
    <name type="scientific">Falsiroseomonas stagni DSM 19981</name>
    <dbReference type="NCBI Taxonomy" id="1123062"/>
    <lineage>
        <taxon>Bacteria</taxon>
        <taxon>Pseudomonadati</taxon>
        <taxon>Pseudomonadota</taxon>
        <taxon>Alphaproteobacteria</taxon>
        <taxon>Acetobacterales</taxon>
        <taxon>Roseomonadaceae</taxon>
        <taxon>Falsiroseomonas</taxon>
    </lineage>
</organism>
<keyword evidence="7" id="KW-1185">Reference proteome</keyword>
<dbReference type="InterPro" id="IPR058163">
    <property type="entry name" value="LysR-type_TF_proteobact-type"/>
</dbReference>
<protein>
    <submittedName>
        <fullName evidence="6">Transcriptional regulator, LysR family</fullName>
    </submittedName>
</protein>
<name>A0A1I3Z9A5_9PROT</name>
<comment type="similarity">
    <text evidence="1">Belongs to the LysR transcriptional regulatory family.</text>
</comment>
<dbReference type="SUPFAM" id="SSF46785">
    <property type="entry name" value="Winged helix' DNA-binding domain"/>
    <property type="match status" value="1"/>
</dbReference>
<dbReference type="SUPFAM" id="SSF53850">
    <property type="entry name" value="Periplasmic binding protein-like II"/>
    <property type="match status" value="1"/>
</dbReference>
<dbReference type="PRINTS" id="PR00039">
    <property type="entry name" value="HTHLYSR"/>
</dbReference>
<accession>A0A1I3Z9A5</accession>
<dbReference type="PROSITE" id="PS50931">
    <property type="entry name" value="HTH_LYSR"/>
    <property type="match status" value="1"/>
</dbReference>
<evidence type="ECO:0000313" key="6">
    <source>
        <dbReference type="EMBL" id="SFK40510.1"/>
    </source>
</evidence>
<feature type="domain" description="HTH lysR-type" evidence="5">
    <location>
        <begin position="8"/>
        <end position="65"/>
    </location>
</feature>
<reference evidence="6 7" key="1">
    <citation type="submission" date="2016-10" db="EMBL/GenBank/DDBJ databases">
        <authorList>
            <person name="de Groot N.N."/>
        </authorList>
    </citation>
    <scope>NUCLEOTIDE SEQUENCE [LARGE SCALE GENOMIC DNA]</scope>
    <source>
        <strain evidence="6 7">DSM 19981</strain>
    </source>
</reference>
<dbReference type="PANTHER" id="PTHR30537">
    <property type="entry name" value="HTH-TYPE TRANSCRIPTIONAL REGULATOR"/>
    <property type="match status" value="1"/>
</dbReference>
<dbReference type="InterPro" id="IPR005119">
    <property type="entry name" value="LysR_subst-bd"/>
</dbReference>
<dbReference type="EMBL" id="FOSQ01000002">
    <property type="protein sequence ID" value="SFK40510.1"/>
    <property type="molecule type" value="Genomic_DNA"/>
</dbReference>
<dbReference type="GO" id="GO:0003700">
    <property type="term" value="F:DNA-binding transcription factor activity"/>
    <property type="evidence" value="ECO:0007669"/>
    <property type="project" value="InterPro"/>
</dbReference>
<dbReference type="PANTHER" id="PTHR30537:SF3">
    <property type="entry name" value="TRANSCRIPTIONAL REGULATORY PROTEIN"/>
    <property type="match status" value="1"/>
</dbReference>
<dbReference type="OrthoDB" id="7333438at2"/>
<dbReference type="Gene3D" id="3.40.190.290">
    <property type="match status" value="1"/>
</dbReference>
<evidence type="ECO:0000256" key="1">
    <source>
        <dbReference type="ARBA" id="ARBA00009437"/>
    </source>
</evidence>
<dbReference type="Proteomes" id="UP000199473">
    <property type="component" value="Unassembled WGS sequence"/>
</dbReference>
<dbReference type="Pfam" id="PF03466">
    <property type="entry name" value="LysR_substrate"/>
    <property type="match status" value="1"/>
</dbReference>
<dbReference type="RefSeq" id="WP_092958269.1">
    <property type="nucleotide sequence ID" value="NZ_FOSQ01000002.1"/>
</dbReference>
<evidence type="ECO:0000256" key="2">
    <source>
        <dbReference type="ARBA" id="ARBA00023015"/>
    </source>
</evidence>
<keyword evidence="4" id="KW-0804">Transcription</keyword>
<dbReference type="GO" id="GO:0006351">
    <property type="term" value="P:DNA-templated transcription"/>
    <property type="evidence" value="ECO:0007669"/>
    <property type="project" value="TreeGrafter"/>
</dbReference>
<proteinExistence type="inferred from homology"/>
<dbReference type="InterPro" id="IPR000847">
    <property type="entry name" value="LysR_HTH_N"/>
</dbReference>
<dbReference type="InterPro" id="IPR036390">
    <property type="entry name" value="WH_DNA-bd_sf"/>
</dbReference>
<evidence type="ECO:0000259" key="5">
    <source>
        <dbReference type="PROSITE" id="PS50931"/>
    </source>
</evidence>
<dbReference type="FunFam" id="1.10.10.10:FF:000001">
    <property type="entry name" value="LysR family transcriptional regulator"/>
    <property type="match status" value="1"/>
</dbReference>
<keyword evidence="2" id="KW-0805">Transcription regulation</keyword>
<dbReference type="AlphaFoldDB" id="A0A1I3Z9A5"/>
<dbReference type="Gene3D" id="1.10.10.10">
    <property type="entry name" value="Winged helix-like DNA-binding domain superfamily/Winged helix DNA-binding domain"/>
    <property type="match status" value="1"/>
</dbReference>
<dbReference type="Pfam" id="PF00126">
    <property type="entry name" value="HTH_1"/>
    <property type="match status" value="1"/>
</dbReference>